<evidence type="ECO:0000256" key="2">
    <source>
        <dbReference type="ARBA" id="ARBA00005594"/>
    </source>
</evidence>
<evidence type="ECO:0000313" key="12">
    <source>
        <dbReference type="Proteomes" id="UP000298663"/>
    </source>
</evidence>
<evidence type="ECO:0000256" key="6">
    <source>
        <dbReference type="ARBA" id="ARBA00022840"/>
    </source>
</evidence>
<proteinExistence type="inferred from homology"/>
<dbReference type="Pfam" id="PF00579">
    <property type="entry name" value="tRNA-synt_1b"/>
    <property type="match status" value="1"/>
</dbReference>
<dbReference type="GO" id="GO:0005524">
    <property type="term" value="F:ATP binding"/>
    <property type="evidence" value="ECO:0007669"/>
    <property type="project" value="UniProtKB-KW"/>
</dbReference>
<dbReference type="InterPro" id="IPR001412">
    <property type="entry name" value="aa-tRNA-synth_I_CS"/>
</dbReference>
<dbReference type="NCBIfam" id="TIGR00233">
    <property type="entry name" value="trpS"/>
    <property type="match status" value="1"/>
</dbReference>
<dbReference type="InterPro" id="IPR002306">
    <property type="entry name" value="Trp-tRNA-ligase"/>
</dbReference>
<dbReference type="Proteomes" id="UP000298663">
    <property type="component" value="Unassembled WGS sequence"/>
</dbReference>
<comment type="caution">
    <text evidence="11">The sequence shown here is derived from an EMBL/GenBank/DDBJ whole genome shotgun (WGS) entry which is preliminary data.</text>
</comment>
<evidence type="ECO:0000256" key="1">
    <source>
        <dbReference type="ARBA" id="ARBA00004173"/>
    </source>
</evidence>
<keyword evidence="12" id="KW-1185">Reference proteome</keyword>
<dbReference type="OrthoDB" id="15808at2759"/>
<dbReference type="EC" id="6.1.1.2" evidence="3"/>
<organism evidence="11 12">
    <name type="scientific">Steinernema carpocapsae</name>
    <name type="common">Entomopathogenic nematode</name>
    <dbReference type="NCBI Taxonomy" id="34508"/>
    <lineage>
        <taxon>Eukaryota</taxon>
        <taxon>Metazoa</taxon>
        <taxon>Ecdysozoa</taxon>
        <taxon>Nematoda</taxon>
        <taxon>Chromadorea</taxon>
        <taxon>Rhabditida</taxon>
        <taxon>Tylenchina</taxon>
        <taxon>Panagrolaimomorpha</taxon>
        <taxon>Strongyloidoidea</taxon>
        <taxon>Steinernematidae</taxon>
        <taxon>Steinernema</taxon>
    </lineage>
</organism>
<dbReference type="FunFam" id="1.10.240.10:FF:000002">
    <property type="entry name" value="Tryptophan--tRNA ligase"/>
    <property type="match status" value="1"/>
</dbReference>
<dbReference type="PROSITE" id="PS00178">
    <property type="entry name" value="AA_TRNA_LIGASE_I"/>
    <property type="match status" value="1"/>
</dbReference>
<dbReference type="CDD" id="cd00806">
    <property type="entry name" value="TrpRS_core"/>
    <property type="match status" value="1"/>
</dbReference>
<keyword evidence="6 10" id="KW-0067">ATP-binding</keyword>
<evidence type="ECO:0000256" key="3">
    <source>
        <dbReference type="ARBA" id="ARBA00013161"/>
    </source>
</evidence>
<protein>
    <recommendedName>
        <fullName evidence="3">tryptophan--tRNA ligase</fullName>
        <ecNumber evidence="3">6.1.1.2</ecNumber>
    </recommendedName>
    <alternativeName>
        <fullName evidence="9">Tryptophanyl-tRNA synthetase</fullName>
    </alternativeName>
</protein>
<dbReference type="PANTHER" id="PTHR43766:SF1">
    <property type="entry name" value="TRYPTOPHAN--TRNA LIGASE, MITOCHONDRIAL"/>
    <property type="match status" value="1"/>
</dbReference>
<reference evidence="11 12" key="2">
    <citation type="journal article" date="2019" name="G3 (Bethesda)">
        <title>Hybrid Assembly of the Genome of the Entomopathogenic Nematode Steinernema carpocapsae Identifies the X-Chromosome.</title>
        <authorList>
            <person name="Serra L."/>
            <person name="Macchietto M."/>
            <person name="Macias-Munoz A."/>
            <person name="McGill C.J."/>
            <person name="Rodriguez I.M."/>
            <person name="Rodriguez B."/>
            <person name="Murad R."/>
            <person name="Mortazavi A."/>
        </authorList>
    </citation>
    <scope>NUCLEOTIDE SEQUENCE [LARGE SCALE GENOMIC DNA]</scope>
    <source>
        <strain evidence="11 12">ALL</strain>
    </source>
</reference>
<keyword evidence="7 10" id="KW-0648">Protein biosynthesis</keyword>
<accession>A0A4U5N6R2</accession>
<evidence type="ECO:0000256" key="4">
    <source>
        <dbReference type="ARBA" id="ARBA00022598"/>
    </source>
</evidence>
<comment type="subcellular location">
    <subcellularLocation>
        <location evidence="1">Mitochondrion</location>
    </subcellularLocation>
</comment>
<dbReference type="EMBL" id="AZBU02000005">
    <property type="protein sequence ID" value="TKR78228.1"/>
    <property type="molecule type" value="Genomic_DNA"/>
</dbReference>
<evidence type="ECO:0000256" key="8">
    <source>
        <dbReference type="ARBA" id="ARBA00023146"/>
    </source>
</evidence>
<comment type="similarity">
    <text evidence="2 10">Belongs to the class-I aminoacyl-tRNA synthetase family.</text>
</comment>
<evidence type="ECO:0000256" key="10">
    <source>
        <dbReference type="RuleBase" id="RU363036"/>
    </source>
</evidence>
<dbReference type="SUPFAM" id="SSF52374">
    <property type="entry name" value="Nucleotidylyl transferase"/>
    <property type="match status" value="1"/>
</dbReference>
<keyword evidence="8 10" id="KW-0030">Aminoacyl-tRNA synthetase</keyword>
<dbReference type="STRING" id="34508.A0A4U5N6R2"/>
<dbReference type="InterPro" id="IPR002305">
    <property type="entry name" value="aa-tRNA-synth_Ic"/>
</dbReference>
<reference evidence="11 12" key="1">
    <citation type="journal article" date="2015" name="Genome Biol.">
        <title>Comparative genomics of Steinernema reveals deeply conserved gene regulatory networks.</title>
        <authorList>
            <person name="Dillman A.R."/>
            <person name="Macchietto M."/>
            <person name="Porter C.F."/>
            <person name="Rogers A."/>
            <person name="Williams B."/>
            <person name="Antoshechkin I."/>
            <person name="Lee M.M."/>
            <person name="Goodwin Z."/>
            <person name="Lu X."/>
            <person name="Lewis E.E."/>
            <person name="Goodrich-Blair H."/>
            <person name="Stock S.P."/>
            <person name="Adams B.J."/>
            <person name="Sternberg P.W."/>
            <person name="Mortazavi A."/>
        </authorList>
    </citation>
    <scope>NUCLEOTIDE SEQUENCE [LARGE SCALE GENOMIC DNA]</scope>
    <source>
        <strain evidence="11 12">ALL</strain>
    </source>
</reference>
<keyword evidence="4 10" id="KW-0436">Ligase</keyword>
<gene>
    <name evidence="11" type="ORF">L596_019069</name>
</gene>
<dbReference type="PANTHER" id="PTHR43766">
    <property type="entry name" value="TRYPTOPHAN--TRNA LIGASE, MITOCHONDRIAL"/>
    <property type="match status" value="1"/>
</dbReference>
<dbReference type="GO" id="GO:0005759">
    <property type="term" value="C:mitochondrial matrix"/>
    <property type="evidence" value="ECO:0007669"/>
    <property type="project" value="TreeGrafter"/>
</dbReference>
<evidence type="ECO:0000313" key="11">
    <source>
        <dbReference type="EMBL" id="TKR78228.1"/>
    </source>
</evidence>
<dbReference type="PRINTS" id="PR01039">
    <property type="entry name" value="TRNASYNTHTRP"/>
</dbReference>
<sequence>MHKILTRSASFGRNALKNASLKSAASFASTSASSPHPTVYFSGIQPTGVPHLGNYLGFIEQWINIQEIAETGTSLLVSIVDLHAMTVGPTKPTKARADIREMCAGLLACGVDHEESTLFQQSDILEHTQLAWFLGSLQTITKLQRMPQYKDKSKKFKNGQVPLGLVNYPVLQAADVLLYKGTHVPVGEDQTQHMNLLNDLAIHFNAVFEVDYFPIPKQVCGNHPRIKSLSNPKTKMSKSDPSSLSRIEICDSRNVIVKKCRRAMSDNEGNVTYDPIKRAGVSNLLTLYAAFTKRPIPEVAKQFANSSTLALKDELADVIDERFEPIRHNYHTLLGHTARIDDILDYGAERAVVIARKNIAEIRKIMGLK</sequence>
<evidence type="ECO:0000256" key="5">
    <source>
        <dbReference type="ARBA" id="ARBA00022741"/>
    </source>
</evidence>
<dbReference type="Gene3D" id="1.10.240.10">
    <property type="entry name" value="Tyrosyl-Transfer RNA Synthetase"/>
    <property type="match status" value="1"/>
</dbReference>
<evidence type="ECO:0000256" key="7">
    <source>
        <dbReference type="ARBA" id="ARBA00022917"/>
    </source>
</evidence>
<dbReference type="GO" id="GO:0004830">
    <property type="term" value="F:tryptophan-tRNA ligase activity"/>
    <property type="evidence" value="ECO:0007669"/>
    <property type="project" value="UniProtKB-EC"/>
</dbReference>
<name>A0A4U5N6R2_STECR</name>
<dbReference type="AlphaFoldDB" id="A0A4U5N6R2"/>
<dbReference type="GO" id="GO:0070183">
    <property type="term" value="P:mitochondrial tryptophanyl-tRNA aminoacylation"/>
    <property type="evidence" value="ECO:0007669"/>
    <property type="project" value="TreeGrafter"/>
</dbReference>
<dbReference type="Gene3D" id="3.40.50.620">
    <property type="entry name" value="HUPs"/>
    <property type="match status" value="1"/>
</dbReference>
<evidence type="ECO:0000256" key="9">
    <source>
        <dbReference type="ARBA" id="ARBA00030268"/>
    </source>
</evidence>
<dbReference type="InterPro" id="IPR014729">
    <property type="entry name" value="Rossmann-like_a/b/a_fold"/>
</dbReference>
<dbReference type="InterPro" id="IPR050203">
    <property type="entry name" value="Trp-tRNA_synthetase"/>
</dbReference>
<keyword evidence="5 10" id="KW-0547">Nucleotide-binding</keyword>